<accession>A0A9D4JXK8</accession>
<dbReference type="EMBL" id="JAIWYP010000005">
    <property type="protein sequence ID" value="KAH3824028.1"/>
    <property type="molecule type" value="Genomic_DNA"/>
</dbReference>
<reference evidence="2" key="1">
    <citation type="journal article" date="2019" name="bioRxiv">
        <title>The Genome of the Zebra Mussel, Dreissena polymorpha: A Resource for Invasive Species Research.</title>
        <authorList>
            <person name="McCartney M.A."/>
            <person name="Auch B."/>
            <person name="Kono T."/>
            <person name="Mallez S."/>
            <person name="Zhang Y."/>
            <person name="Obille A."/>
            <person name="Becker A."/>
            <person name="Abrahante J.E."/>
            <person name="Garbe J."/>
            <person name="Badalamenti J.P."/>
            <person name="Herman A."/>
            <person name="Mangelson H."/>
            <person name="Liachko I."/>
            <person name="Sullivan S."/>
            <person name="Sone E.D."/>
            <person name="Koren S."/>
            <person name="Silverstein K.A.T."/>
            <person name="Beckman K.B."/>
            <person name="Gohl D.M."/>
        </authorList>
    </citation>
    <scope>NUCLEOTIDE SEQUENCE</scope>
    <source>
        <strain evidence="2">Duluth1</strain>
        <tissue evidence="2">Whole animal</tissue>
    </source>
</reference>
<organism evidence="2 3">
    <name type="scientific">Dreissena polymorpha</name>
    <name type="common">Zebra mussel</name>
    <name type="synonym">Mytilus polymorpha</name>
    <dbReference type="NCBI Taxonomy" id="45954"/>
    <lineage>
        <taxon>Eukaryota</taxon>
        <taxon>Metazoa</taxon>
        <taxon>Spiralia</taxon>
        <taxon>Lophotrochozoa</taxon>
        <taxon>Mollusca</taxon>
        <taxon>Bivalvia</taxon>
        <taxon>Autobranchia</taxon>
        <taxon>Heteroconchia</taxon>
        <taxon>Euheterodonta</taxon>
        <taxon>Imparidentia</taxon>
        <taxon>Neoheterodontei</taxon>
        <taxon>Myida</taxon>
        <taxon>Dreissenoidea</taxon>
        <taxon>Dreissenidae</taxon>
        <taxon>Dreissena</taxon>
    </lineage>
</organism>
<dbReference type="Proteomes" id="UP000828390">
    <property type="component" value="Unassembled WGS sequence"/>
</dbReference>
<evidence type="ECO:0000313" key="3">
    <source>
        <dbReference type="Proteomes" id="UP000828390"/>
    </source>
</evidence>
<feature type="region of interest" description="Disordered" evidence="1">
    <location>
        <begin position="115"/>
        <end position="146"/>
    </location>
</feature>
<comment type="caution">
    <text evidence="2">The sequence shown here is derived from an EMBL/GenBank/DDBJ whole genome shotgun (WGS) entry which is preliminary data.</text>
</comment>
<evidence type="ECO:0000313" key="2">
    <source>
        <dbReference type="EMBL" id="KAH3824028.1"/>
    </source>
</evidence>
<gene>
    <name evidence="2" type="ORF">DPMN_125856</name>
</gene>
<protein>
    <submittedName>
        <fullName evidence="2">Uncharacterized protein</fullName>
    </submittedName>
</protein>
<dbReference type="AlphaFoldDB" id="A0A9D4JXK8"/>
<keyword evidence="3" id="KW-1185">Reference proteome</keyword>
<sequence>MRDHITGAFHLTDSDTHRETKRTQEENDFHINSRITYESYNVSAKKHEHELQSDSQSTGALMPLQNDIELEAGSEGHVLDAACIQTPEPIFPLRRVQFRFSRAYVPRGFKMLPEKDRCKQSQSSESIIHRSGPAGSPSNTLSKGKRNRDTYYSSYYAGHLHGYSRQTATTERRSSMDTYINTKHDVFNTKNTSKRSFYWKSENTDRYPSWKQ</sequence>
<reference evidence="2" key="2">
    <citation type="submission" date="2020-11" db="EMBL/GenBank/DDBJ databases">
        <authorList>
            <person name="McCartney M.A."/>
            <person name="Auch B."/>
            <person name="Kono T."/>
            <person name="Mallez S."/>
            <person name="Becker A."/>
            <person name="Gohl D.M."/>
            <person name="Silverstein K.A.T."/>
            <person name="Koren S."/>
            <person name="Bechman K.B."/>
            <person name="Herman A."/>
            <person name="Abrahante J.E."/>
            <person name="Garbe J."/>
        </authorList>
    </citation>
    <scope>NUCLEOTIDE SEQUENCE</scope>
    <source>
        <strain evidence="2">Duluth1</strain>
        <tissue evidence="2">Whole animal</tissue>
    </source>
</reference>
<feature type="compositionally biased region" description="Basic and acidic residues" evidence="1">
    <location>
        <begin position="12"/>
        <end position="27"/>
    </location>
</feature>
<feature type="region of interest" description="Disordered" evidence="1">
    <location>
        <begin position="1"/>
        <end position="27"/>
    </location>
</feature>
<name>A0A9D4JXK8_DREPO</name>
<proteinExistence type="predicted"/>
<evidence type="ECO:0000256" key="1">
    <source>
        <dbReference type="SAM" id="MobiDB-lite"/>
    </source>
</evidence>